<proteinExistence type="predicted"/>
<keyword evidence="1" id="KW-0472">Membrane</keyword>
<keyword evidence="3" id="KW-1185">Reference proteome</keyword>
<evidence type="ECO:0000313" key="2">
    <source>
        <dbReference type="EMBL" id="MDM0042908.1"/>
    </source>
</evidence>
<organism evidence="2 3">
    <name type="scientific">Variovorax dokdonensis</name>
    <dbReference type="NCBI Taxonomy" id="344883"/>
    <lineage>
        <taxon>Bacteria</taxon>
        <taxon>Pseudomonadati</taxon>
        <taxon>Pseudomonadota</taxon>
        <taxon>Betaproteobacteria</taxon>
        <taxon>Burkholderiales</taxon>
        <taxon>Comamonadaceae</taxon>
        <taxon>Variovorax</taxon>
    </lineage>
</organism>
<dbReference type="PANTHER" id="PTHR34219:SF6">
    <property type="entry name" value="BLR3280 PROTEIN"/>
    <property type="match status" value="1"/>
</dbReference>
<dbReference type="Proteomes" id="UP001174908">
    <property type="component" value="Unassembled WGS sequence"/>
</dbReference>
<feature type="transmembrane region" description="Helical" evidence="1">
    <location>
        <begin position="222"/>
        <end position="245"/>
    </location>
</feature>
<protein>
    <submittedName>
        <fullName evidence="2">PepSY-associated TM helix domain-containing protein</fullName>
    </submittedName>
</protein>
<reference evidence="2" key="1">
    <citation type="submission" date="2023-06" db="EMBL/GenBank/DDBJ databases">
        <authorList>
            <person name="Jiang Y."/>
            <person name="Liu Q."/>
        </authorList>
    </citation>
    <scope>NUCLEOTIDE SEQUENCE</scope>
    <source>
        <strain evidence="2">CGMCC 1.12089</strain>
    </source>
</reference>
<evidence type="ECO:0000256" key="1">
    <source>
        <dbReference type="SAM" id="Phobius"/>
    </source>
</evidence>
<feature type="transmembrane region" description="Helical" evidence="1">
    <location>
        <begin position="266"/>
        <end position="286"/>
    </location>
</feature>
<sequence>MRMRLKRWLYLVHRWMGVGLCAFLAMWFLSGMVMMYVGYPKLTESERLAHLPGLGDGAGLLGARQALDLAGVRGALKSLRLSSARAGQPVYLAMLAGTGGVPDRAFVIDARSGSPLGRADAKVAIASAAAFEGALADPARVQHLGAVQEDAFTHSRALRAHRPLHELRLADRDDTIVYVSSLTGEVVLDASATERHWNYVGAWIHWLYPFRGNVFDRHWSDIVIWLSLAGVVLCATGTVVGILRWRFARPYRSGSRSPYPGRMMRWHHISGLLFAGVTLTWIFSGLMSMNPWGVFDAGGPKPSRSALQQAQPLLPTADDAAPRELLGSGGDVRELRWVPVLGRLTVQAWGAAGRPRILDSRTGGPLTVDEQALRRAAASMMAADVLHIERQTAYDFYYYAREPHTMTGGNDRPLPVLRVDFADSNANRVYIDPHTGTVVTQSDRHERAGRWLFALMHSWDWLPLLSRRPAWDLVLLVASIGGVALSLTGIVIAWRRVGVKLGHKRKTARLRPQRH</sequence>
<dbReference type="PANTHER" id="PTHR34219">
    <property type="entry name" value="IRON-REGULATED INNER MEMBRANE PROTEIN-RELATED"/>
    <property type="match status" value="1"/>
</dbReference>
<dbReference type="Pfam" id="PF03929">
    <property type="entry name" value="PepSY_TM"/>
    <property type="match status" value="1"/>
</dbReference>
<feature type="transmembrane region" description="Helical" evidence="1">
    <location>
        <begin position="12"/>
        <end position="37"/>
    </location>
</feature>
<dbReference type="RefSeq" id="WP_286658039.1">
    <property type="nucleotide sequence ID" value="NZ_JASZYV010000001.1"/>
</dbReference>
<keyword evidence="1" id="KW-0812">Transmembrane</keyword>
<accession>A0ABT7N4S6</accession>
<gene>
    <name evidence="2" type="ORF">QTH91_00300</name>
</gene>
<keyword evidence="1" id="KW-1133">Transmembrane helix</keyword>
<evidence type="ECO:0000313" key="3">
    <source>
        <dbReference type="Proteomes" id="UP001174908"/>
    </source>
</evidence>
<name>A0ABT7N4S6_9BURK</name>
<comment type="caution">
    <text evidence="2">The sequence shown here is derived from an EMBL/GenBank/DDBJ whole genome shotgun (WGS) entry which is preliminary data.</text>
</comment>
<feature type="transmembrane region" description="Helical" evidence="1">
    <location>
        <begin position="473"/>
        <end position="494"/>
    </location>
</feature>
<dbReference type="EMBL" id="JASZYV010000001">
    <property type="protein sequence ID" value="MDM0042908.1"/>
    <property type="molecule type" value="Genomic_DNA"/>
</dbReference>
<dbReference type="InterPro" id="IPR005625">
    <property type="entry name" value="PepSY-ass_TM"/>
</dbReference>